<dbReference type="AlphaFoldDB" id="A0A543Q4H4"/>
<proteinExistence type="predicted"/>
<dbReference type="EMBL" id="SZUV01000001">
    <property type="protein sequence ID" value="TQN51241.1"/>
    <property type="molecule type" value="Genomic_DNA"/>
</dbReference>
<reference evidence="1 2" key="1">
    <citation type="submission" date="2019-03" db="EMBL/GenBank/DDBJ databases">
        <title>New insights into Acidothiobacillus thiooxidans sulfur metabolism through coupled gene expression, solution geochemistry, microscopy and spectroscopy analyses.</title>
        <authorList>
            <person name="Camacho D."/>
            <person name="Frazao R."/>
            <person name="Fouillen A."/>
            <person name="Nanci A."/>
            <person name="Lang B.F."/>
            <person name="Apte S.C."/>
            <person name="Baron C."/>
            <person name="Warren L.A."/>
        </authorList>
    </citation>
    <scope>NUCLEOTIDE SEQUENCE [LARGE SCALE GENOMIC DNA]</scope>
    <source>
        <strain evidence="1 2">ATCC 19377</strain>
    </source>
</reference>
<sequence length="82" mass="9458">MTQIASTPRQIAERLQIAILTSEQMRLHWADESTGIHYMEVVMPLEWQESPEGDYLLCKVLAENLEVRVRVELIQNLPAPVK</sequence>
<evidence type="ECO:0000313" key="1">
    <source>
        <dbReference type="EMBL" id="TQN51241.1"/>
    </source>
</evidence>
<organism evidence="1 2">
    <name type="scientific">Acidithiobacillus thiooxidans ATCC 19377</name>
    <dbReference type="NCBI Taxonomy" id="637390"/>
    <lineage>
        <taxon>Bacteria</taxon>
        <taxon>Pseudomonadati</taxon>
        <taxon>Pseudomonadota</taxon>
        <taxon>Acidithiobacillia</taxon>
        <taxon>Acidithiobacillales</taxon>
        <taxon>Acidithiobacillaceae</taxon>
        <taxon>Acidithiobacillus</taxon>
    </lineage>
</organism>
<gene>
    <name evidence="1" type="ORF">DLNHIDIE_01110</name>
</gene>
<dbReference type="RefSeq" id="WP_010640400.1">
    <property type="nucleotide sequence ID" value="NZ_AFOH01000098.1"/>
</dbReference>
<evidence type="ECO:0000313" key="2">
    <source>
        <dbReference type="Proteomes" id="UP000315403"/>
    </source>
</evidence>
<comment type="caution">
    <text evidence="1">The sequence shown here is derived from an EMBL/GenBank/DDBJ whole genome shotgun (WGS) entry which is preliminary data.</text>
</comment>
<protein>
    <submittedName>
        <fullName evidence="1">Uncharacterized protein</fullName>
    </submittedName>
</protein>
<dbReference type="Proteomes" id="UP000315403">
    <property type="component" value="Unassembled WGS sequence"/>
</dbReference>
<accession>A0A543Q4H4</accession>
<name>A0A543Q4H4_ACITH</name>